<evidence type="ECO:0000256" key="3">
    <source>
        <dbReference type="ARBA" id="ARBA00022448"/>
    </source>
</evidence>
<evidence type="ECO:0000256" key="12">
    <source>
        <dbReference type="ARBA" id="ARBA00033708"/>
    </source>
</evidence>
<evidence type="ECO:0000256" key="10">
    <source>
        <dbReference type="ARBA" id="ARBA00023136"/>
    </source>
</evidence>
<dbReference type="InterPro" id="IPR038377">
    <property type="entry name" value="Na/Glc_symporter_sf"/>
</dbReference>
<feature type="transmembrane region" description="Helical" evidence="14">
    <location>
        <begin position="6"/>
        <end position="23"/>
    </location>
</feature>
<evidence type="ECO:0000256" key="14">
    <source>
        <dbReference type="RuleBase" id="RU366012"/>
    </source>
</evidence>
<evidence type="ECO:0000256" key="9">
    <source>
        <dbReference type="ARBA" id="ARBA00023065"/>
    </source>
</evidence>
<feature type="transmembrane region" description="Helical" evidence="14">
    <location>
        <begin position="229"/>
        <end position="252"/>
    </location>
</feature>
<evidence type="ECO:0000256" key="7">
    <source>
        <dbReference type="ARBA" id="ARBA00022989"/>
    </source>
</evidence>
<feature type="transmembrane region" description="Helical" evidence="14">
    <location>
        <begin position="418"/>
        <end position="438"/>
    </location>
</feature>
<dbReference type="NCBIfam" id="TIGR00813">
    <property type="entry name" value="sss"/>
    <property type="match status" value="1"/>
</dbReference>
<dbReference type="Proteomes" id="UP000037854">
    <property type="component" value="Unassembled WGS sequence"/>
</dbReference>
<evidence type="ECO:0000256" key="1">
    <source>
        <dbReference type="ARBA" id="ARBA00004651"/>
    </source>
</evidence>
<dbReference type="RefSeq" id="WP_047184292.1">
    <property type="nucleotide sequence ID" value="NZ_JANKBL010000015.1"/>
</dbReference>
<evidence type="ECO:0000313" key="15">
    <source>
        <dbReference type="EMBL" id="KPH76539.1"/>
    </source>
</evidence>
<comment type="catalytic activity">
    <reaction evidence="12">
        <text>L-proline(in) + Na(+)(in) = L-proline(out) + Na(+)(out)</text>
        <dbReference type="Rhea" id="RHEA:28967"/>
        <dbReference type="ChEBI" id="CHEBI:29101"/>
        <dbReference type="ChEBI" id="CHEBI:60039"/>
    </reaction>
</comment>
<keyword evidence="9 14" id="KW-0406">Ion transport</keyword>
<gene>
    <name evidence="15" type="ORF">AFL42_05490</name>
</gene>
<keyword evidence="4 14" id="KW-1003">Cell membrane</keyword>
<feature type="transmembrane region" description="Helical" evidence="14">
    <location>
        <begin position="122"/>
        <end position="142"/>
    </location>
</feature>
<dbReference type="InterPro" id="IPR001734">
    <property type="entry name" value="Na/solute_symporter"/>
</dbReference>
<accession>A0ABR5MKW8</accession>
<feature type="transmembrane region" description="Helical" evidence="14">
    <location>
        <begin position="157"/>
        <end position="180"/>
    </location>
</feature>
<feature type="transmembrane region" description="Helical" evidence="14">
    <location>
        <begin position="272"/>
        <end position="297"/>
    </location>
</feature>
<keyword evidence="6 14" id="KW-0769">Symport</keyword>
<keyword evidence="11 14" id="KW-0739">Sodium transport</keyword>
<evidence type="ECO:0000256" key="5">
    <source>
        <dbReference type="ARBA" id="ARBA00022692"/>
    </source>
</evidence>
<keyword evidence="14" id="KW-0029">Amino-acid transport</keyword>
<evidence type="ECO:0000256" key="8">
    <source>
        <dbReference type="ARBA" id="ARBA00023053"/>
    </source>
</evidence>
<feature type="transmembrane region" description="Helical" evidence="14">
    <location>
        <begin position="187"/>
        <end position="209"/>
    </location>
</feature>
<dbReference type="PROSITE" id="PS50283">
    <property type="entry name" value="NA_SOLUT_SYMP_3"/>
    <property type="match status" value="1"/>
</dbReference>
<dbReference type="InterPro" id="IPR011851">
    <property type="entry name" value="Na/Pro_symporter"/>
</dbReference>
<comment type="function">
    <text evidence="14">Catalyzes the sodium-dependent uptake of extracellular L-proline.</text>
</comment>
<evidence type="ECO:0000256" key="6">
    <source>
        <dbReference type="ARBA" id="ARBA00022847"/>
    </source>
</evidence>
<protein>
    <recommendedName>
        <fullName evidence="14">Sodium/proline symporter</fullName>
    </recommendedName>
    <alternativeName>
        <fullName evidence="14">Proline permease</fullName>
    </alternativeName>
</protein>
<comment type="similarity">
    <text evidence="2 13">Belongs to the sodium:solute symporter (SSF) (TC 2.A.21) family.</text>
</comment>
<evidence type="ECO:0000313" key="16">
    <source>
        <dbReference type="Proteomes" id="UP000037854"/>
    </source>
</evidence>
<dbReference type="Gene3D" id="1.20.1730.10">
    <property type="entry name" value="Sodium/glucose cotransporter"/>
    <property type="match status" value="1"/>
</dbReference>
<comment type="caution">
    <text evidence="15">The sequence shown here is derived from an EMBL/GenBank/DDBJ whole genome shotgun (WGS) entry which is preliminary data.</text>
</comment>
<keyword evidence="16" id="KW-1185">Reference proteome</keyword>
<evidence type="ECO:0000256" key="13">
    <source>
        <dbReference type="RuleBase" id="RU362091"/>
    </source>
</evidence>
<keyword evidence="10 14" id="KW-0472">Membrane</keyword>
<dbReference type="EMBL" id="LGTK01000013">
    <property type="protein sequence ID" value="KPH76539.1"/>
    <property type="molecule type" value="Genomic_DNA"/>
</dbReference>
<sequence length="524" mass="56373">MSLDGVIFIIYILTLLMIGLWFSRKSSESSEQYLLGGRSLGPAVTAMTMQTTAMSGYMFMGAPALAFQYGWYAVWYAIGDAGGSIVNLSVLGKRMRRMSELLGALSPIEYLEKRFEHASVRVVGSIISIVFLFAYVCAQFIAAGKAMATLTGFPYEMSLIIGISVIIIYTVAGGYLAVAYTAFVQGIIMVAGVVGIGVLAYIHVGGLTSLNTALGNIDPTYLSIWGKDLAFYGQWGVVLGAILIFSIGYMGLPHVVVRHMSMQSTKTVKGAILIGAIWNQFFIFVPYILGLAGILLIPTISDPEMIITELAYTLFPGFFAALLLSAVMSAVMSTCDSLLIQAGTILSRDVYQRFINKNAKEKTTVLVSRLCILGGGIVGIVVAIFEPPSIFGLAVFAFGTLGNAFLVPYVASVYSKKANYIGCLCAMIGGATTNIIWTSMDLEAVTGLHPFLAGLLVSLIGMIIGSRFGRKPSQPILTIFEQSKNKRSFSTQFDQNIARSLAPEAKNISKFLAKESGSVRNSFS</sequence>
<keyword evidence="8 14" id="KW-0915">Sodium</keyword>
<evidence type="ECO:0000256" key="2">
    <source>
        <dbReference type="ARBA" id="ARBA00006434"/>
    </source>
</evidence>
<proteinExistence type="inferred from homology"/>
<name>A0ABR5MKW8_9BACI</name>
<dbReference type="Pfam" id="PF00474">
    <property type="entry name" value="SSF"/>
    <property type="match status" value="1"/>
</dbReference>
<keyword evidence="5 14" id="KW-0812">Transmembrane</keyword>
<reference evidence="15 16" key="1">
    <citation type="submission" date="2015-07" db="EMBL/GenBank/DDBJ databases">
        <title>High-quality draft genome sequence of Oceanobacillus caeni HM6, a bacillus isolated from a human feces.</title>
        <authorList>
            <person name="Kumar J."/>
            <person name="Verma M.K."/>
            <person name="Pandey R."/>
            <person name="Bhambi M."/>
            <person name="Chauhan N."/>
        </authorList>
    </citation>
    <scope>NUCLEOTIDE SEQUENCE [LARGE SCALE GENOMIC DNA]</scope>
    <source>
        <strain evidence="15 16">HM6</strain>
    </source>
</reference>
<comment type="caution">
    <text evidence="14">Lacks conserved residue(s) required for the propagation of feature annotation.</text>
</comment>
<feature type="transmembrane region" description="Helical" evidence="14">
    <location>
        <begin position="73"/>
        <end position="91"/>
    </location>
</feature>
<feature type="transmembrane region" description="Helical" evidence="14">
    <location>
        <begin position="391"/>
        <end position="411"/>
    </location>
</feature>
<evidence type="ECO:0000256" key="11">
    <source>
        <dbReference type="ARBA" id="ARBA00023201"/>
    </source>
</evidence>
<comment type="subcellular location">
    <subcellularLocation>
        <location evidence="1 14">Cell membrane</location>
        <topology evidence="1 14">Multi-pass membrane protein</topology>
    </subcellularLocation>
</comment>
<dbReference type="PANTHER" id="PTHR48086">
    <property type="entry name" value="SODIUM/PROLINE SYMPORTER-RELATED"/>
    <property type="match status" value="1"/>
</dbReference>
<keyword evidence="3 14" id="KW-0813">Transport</keyword>
<organism evidence="15 16">
    <name type="scientific">Oceanobacillus caeni</name>
    <dbReference type="NCBI Taxonomy" id="405946"/>
    <lineage>
        <taxon>Bacteria</taxon>
        <taxon>Bacillati</taxon>
        <taxon>Bacillota</taxon>
        <taxon>Bacilli</taxon>
        <taxon>Bacillales</taxon>
        <taxon>Bacillaceae</taxon>
        <taxon>Oceanobacillus</taxon>
    </lineage>
</organism>
<feature type="transmembrane region" description="Helical" evidence="14">
    <location>
        <begin position="366"/>
        <end position="385"/>
    </location>
</feature>
<feature type="transmembrane region" description="Helical" evidence="14">
    <location>
        <begin position="444"/>
        <end position="464"/>
    </location>
</feature>
<dbReference type="InterPro" id="IPR050277">
    <property type="entry name" value="Sodium:Solute_Symporter"/>
</dbReference>
<keyword evidence="7 14" id="KW-1133">Transmembrane helix</keyword>
<dbReference type="PANTHER" id="PTHR48086:SF3">
    <property type="entry name" value="SODIUM_PROLINE SYMPORTER"/>
    <property type="match status" value="1"/>
</dbReference>
<dbReference type="CDD" id="cd11475">
    <property type="entry name" value="SLC5sbd_PutP"/>
    <property type="match status" value="1"/>
</dbReference>
<evidence type="ECO:0000256" key="4">
    <source>
        <dbReference type="ARBA" id="ARBA00022475"/>
    </source>
</evidence>